<evidence type="ECO:0000256" key="8">
    <source>
        <dbReference type="ARBA" id="ARBA00022848"/>
    </source>
</evidence>
<dbReference type="PANTHER" id="PTHR24292:SF54">
    <property type="entry name" value="CYP9F3-RELATED"/>
    <property type="match status" value="1"/>
</dbReference>
<evidence type="ECO:0000256" key="3">
    <source>
        <dbReference type="ARBA" id="ARBA00004406"/>
    </source>
</evidence>
<dbReference type="GO" id="GO:0005789">
    <property type="term" value="C:endoplasmic reticulum membrane"/>
    <property type="evidence" value="ECO:0007669"/>
    <property type="project" value="UniProtKB-SubCell"/>
</dbReference>
<proteinExistence type="inferred from homology"/>
<dbReference type="Proteomes" id="UP000759131">
    <property type="component" value="Unassembled WGS sequence"/>
</dbReference>
<dbReference type="GO" id="GO:0016705">
    <property type="term" value="F:oxidoreductase activity, acting on paired donors, with incorporation or reduction of molecular oxygen"/>
    <property type="evidence" value="ECO:0007669"/>
    <property type="project" value="InterPro"/>
</dbReference>
<dbReference type="PRINTS" id="PR00385">
    <property type="entry name" value="P450"/>
</dbReference>
<accession>A0A7R9LTV5</accession>
<dbReference type="GO" id="GO:0005506">
    <property type="term" value="F:iron ion binding"/>
    <property type="evidence" value="ECO:0007669"/>
    <property type="project" value="InterPro"/>
</dbReference>
<evidence type="ECO:0000256" key="10">
    <source>
        <dbReference type="ARBA" id="ARBA00023004"/>
    </source>
</evidence>
<protein>
    <recommendedName>
        <fullName evidence="17">Cytochrome P450</fullName>
    </recommendedName>
</protein>
<comment type="subcellular location">
    <subcellularLocation>
        <location evidence="3">Endoplasmic reticulum membrane</location>
        <topology evidence="3">Peripheral membrane protein</topology>
    </subcellularLocation>
    <subcellularLocation>
        <location evidence="2">Microsome membrane</location>
        <topology evidence="2">Peripheral membrane protein</topology>
    </subcellularLocation>
</comment>
<keyword evidence="9 14" id="KW-0560">Oxidoreductase</keyword>
<keyword evidence="7" id="KW-0256">Endoplasmic reticulum</keyword>
<dbReference type="GO" id="GO:0004497">
    <property type="term" value="F:monooxygenase activity"/>
    <property type="evidence" value="ECO:0007669"/>
    <property type="project" value="UniProtKB-KW"/>
</dbReference>
<dbReference type="InterPro" id="IPR001128">
    <property type="entry name" value="Cyt_P450"/>
</dbReference>
<evidence type="ECO:0000256" key="7">
    <source>
        <dbReference type="ARBA" id="ARBA00022824"/>
    </source>
</evidence>
<sequence length="308" mass="35580">MIAAFVFPKWLNTLLNIRTQLVEPPNEFIFELTRHILDKRRKGEKNNDFLQLLIDANASDVNNNQDLSADKKESLHFNEDEDEIMAQKKTFSLNFANKTLSEDEIMAQAWVFLLAGFETTATTLGYISYELALNSDIQEKLYAEVAEAFDSDDEISYESLQRLPYLDAVVSETLRKYPAITRLEREAGKDMKLGDTGIKLFKGQMVEIPVYAIHHSEKYYKNADQFIPDRFLAENRKNLVPYTYMPFGTGPRNCIGMRFALMEVKLCIAHIVKRFRFMKCAETEIPLQFMNLTPLLTSKSISLNIEKR</sequence>
<feature type="non-terminal residue" evidence="15">
    <location>
        <position position="308"/>
    </location>
</feature>
<evidence type="ECO:0000313" key="15">
    <source>
        <dbReference type="EMBL" id="CAD7647781.1"/>
    </source>
</evidence>
<dbReference type="EMBL" id="CAJPIZ010041044">
    <property type="protein sequence ID" value="CAG2121668.1"/>
    <property type="molecule type" value="Genomic_DNA"/>
</dbReference>
<dbReference type="PANTHER" id="PTHR24292">
    <property type="entry name" value="CYTOCHROME P450"/>
    <property type="match status" value="1"/>
</dbReference>
<name>A0A7R9LTV5_9ACAR</name>
<dbReference type="InterPro" id="IPR017972">
    <property type="entry name" value="Cyt_P450_CS"/>
</dbReference>
<comment type="cofactor">
    <cofactor evidence="1 13">
        <name>heme</name>
        <dbReference type="ChEBI" id="CHEBI:30413"/>
    </cofactor>
</comment>
<keyword evidence="12" id="KW-0472">Membrane</keyword>
<dbReference type="SUPFAM" id="SSF48264">
    <property type="entry name" value="Cytochrome P450"/>
    <property type="match status" value="1"/>
</dbReference>
<reference evidence="15" key="1">
    <citation type="submission" date="2020-11" db="EMBL/GenBank/DDBJ databases">
        <authorList>
            <person name="Tran Van P."/>
        </authorList>
    </citation>
    <scope>NUCLEOTIDE SEQUENCE</scope>
</reference>
<keyword evidence="5 13" id="KW-0349">Heme</keyword>
<evidence type="ECO:0000256" key="14">
    <source>
        <dbReference type="RuleBase" id="RU000461"/>
    </source>
</evidence>
<keyword evidence="10 13" id="KW-0408">Iron</keyword>
<evidence type="ECO:0000256" key="12">
    <source>
        <dbReference type="ARBA" id="ARBA00023136"/>
    </source>
</evidence>
<dbReference type="AlphaFoldDB" id="A0A7R9LTV5"/>
<keyword evidence="16" id="KW-1185">Reference proteome</keyword>
<organism evidence="15">
    <name type="scientific">Medioppia subpectinata</name>
    <dbReference type="NCBI Taxonomy" id="1979941"/>
    <lineage>
        <taxon>Eukaryota</taxon>
        <taxon>Metazoa</taxon>
        <taxon>Ecdysozoa</taxon>
        <taxon>Arthropoda</taxon>
        <taxon>Chelicerata</taxon>
        <taxon>Arachnida</taxon>
        <taxon>Acari</taxon>
        <taxon>Acariformes</taxon>
        <taxon>Sarcoptiformes</taxon>
        <taxon>Oribatida</taxon>
        <taxon>Brachypylina</taxon>
        <taxon>Oppioidea</taxon>
        <taxon>Oppiidae</taxon>
        <taxon>Medioppia</taxon>
    </lineage>
</organism>
<evidence type="ECO:0008006" key="17">
    <source>
        <dbReference type="Google" id="ProtNLM"/>
    </source>
</evidence>
<dbReference type="Gene3D" id="1.10.630.10">
    <property type="entry name" value="Cytochrome P450"/>
    <property type="match status" value="1"/>
</dbReference>
<dbReference type="InterPro" id="IPR036396">
    <property type="entry name" value="Cyt_P450_sf"/>
</dbReference>
<evidence type="ECO:0000256" key="2">
    <source>
        <dbReference type="ARBA" id="ARBA00004174"/>
    </source>
</evidence>
<dbReference type="InterPro" id="IPR002401">
    <property type="entry name" value="Cyt_P450_E_grp-I"/>
</dbReference>
<dbReference type="InterPro" id="IPR050476">
    <property type="entry name" value="Insect_CytP450_Detox"/>
</dbReference>
<gene>
    <name evidence="15" type="ORF">OSB1V03_LOCUS21614</name>
</gene>
<feature type="binding site" description="axial binding residue" evidence="13">
    <location>
        <position position="254"/>
    </location>
    <ligand>
        <name>heme</name>
        <dbReference type="ChEBI" id="CHEBI:30413"/>
    </ligand>
    <ligandPart>
        <name>Fe</name>
        <dbReference type="ChEBI" id="CHEBI:18248"/>
    </ligandPart>
</feature>
<keyword evidence="11 14" id="KW-0503">Monooxygenase</keyword>
<evidence type="ECO:0000256" key="11">
    <source>
        <dbReference type="ARBA" id="ARBA00023033"/>
    </source>
</evidence>
<dbReference type="PROSITE" id="PS00086">
    <property type="entry name" value="CYTOCHROME_P450"/>
    <property type="match status" value="1"/>
</dbReference>
<dbReference type="Pfam" id="PF00067">
    <property type="entry name" value="p450"/>
    <property type="match status" value="1"/>
</dbReference>
<evidence type="ECO:0000256" key="4">
    <source>
        <dbReference type="ARBA" id="ARBA00010617"/>
    </source>
</evidence>
<dbReference type="OrthoDB" id="1470350at2759"/>
<dbReference type="FunFam" id="1.10.630.10:FF:000182">
    <property type="entry name" value="Cytochrome P450 3A4"/>
    <property type="match status" value="1"/>
</dbReference>
<evidence type="ECO:0000256" key="1">
    <source>
        <dbReference type="ARBA" id="ARBA00001971"/>
    </source>
</evidence>
<dbReference type="PRINTS" id="PR00463">
    <property type="entry name" value="EP450I"/>
</dbReference>
<dbReference type="GO" id="GO:0020037">
    <property type="term" value="F:heme binding"/>
    <property type="evidence" value="ECO:0007669"/>
    <property type="project" value="InterPro"/>
</dbReference>
<evidence type="ECO:0000256" key="5">
    <source>
        <dbReference type="ARBA" id="ARBA00022617"/>
    </source>
</evidence>
<evidence type="ECO:0000256" key="13">
    <source>
        <dbReference type="PIRSR" id="PIRSR602401-1"/>
    </source>
</evidence>
<evidence type="ECO:0000256" key="9">
    <source>
        <dbReference type="ARBA" id="ARBA00023002"/>
    </source>
</evidence>
<evidence type="ECO:0000313" key="16">
    <source>
        <dbReference type="Proteomes" id="UP000759131"/>
    </source>
</evidence>
<keyword evidence="6 13" id="KW-0479">Metal-binding</keyword>
<evidence type="ECO:0000256" key="6">
    <source>
        <dbReference type="ARBA" id="ARBA00022723"/>
    </source>
</evidence>
<keyword evidence="8" id="KW-0492">Microsome</keyword>
<dbReference type="EMBL" id="OC895619">
    <property type="protein sequence ID" value="CAD7647781.1"/>
    <property type="molecule type" value="Genomic_DNA"/>
</dbReference>
<comment type="similarity">
    <text evidence="4 14">Belongs to the cytochrome P450 family.</text>
</comment>